<proteinExistence type="predicted"/>
<keyword evidence="4" id="KW-0496">Mitochondrion</keyword>
<name>A0A0G4IQC4_PLABS</name>
<evidence type="ECO:0000256" key="6">
    <source>
        <dbReference type="SAM" id="Phobius"/>
    </source>
</evidence>
<keyword evidence="3 6" id="KW-1133">Transmembrane helix</keyword>
<reference evidence="7 8" key="1">
    <citation type="submission" date="2015-02" db="EMBL/GenBank/DDBJ databases">
        <authorList>
            <person name="Chooi Y.-H."/>
        </authorList>
    </citation>
    <scope>NUCLEOTIDE SEQUENCE [LARGE SCALE GENOMIC DNA]</scope>
    <source>
        <strain evidence="7">E3</strain>
    </source>
</reference>
<dbReference type="Proteomes" id="UP000039324">
    <property type="component" value="Unassembled WGS sequence"/>
</dbReference>
<dbReference type="GO" id="GO:0005741">
    <property type="term" value="C:mitochondrial outer membrane"/>
    <property type="evidence" value="ECO:0007669"/>
    <property type="project" value="TreeGrafter"/>
</dbReference>
<dbReference type="EMBL" id="CDSF01000079">
    <property type="protein sequence ID" value="CEO97410.1"/>
    <property type="molecule type" value="Genomic_DNA"/>
</dbReference>
<evidence type="ECO:0000256" key="4">
    <source>
        <dbReference type="ARBA" id="ARBA00023128"/>
    </source>
</evidence>
<evidence type="ECO:0000256" key="2">
    <source>
        <dbReference type="ARBA" id="ARBA00022692"/>
    </source>
</evidence>
<dbReference type="OrthoDB" id="413313at2759"/>
<evidence type="ECO:0000256" key="1">
    <source>
        <dbReference type="ARBA" id="ARBA00004225"/>
    </source>
</evidence>
<evidence type="ECO:0000313" key="8">
    <source>
        <dbReference type="Proteomes" id="UP000039324"/>
    </source>
</evidence>
<dbReference type="Pfam" id="PF08637">
    <property type="entry name" value="NCA2"/>
    <property type="match status" value="1"/>
</dbReference>
<gene>
    <name evidence="7" type="ORF">PBRA_000755</name>
</gene>
<organism evidence="7 8">
    <name type="scientific">Plasmodiophora brassicae</name>
    <name type="common">Clubroot disease agent</name>
    <dbReference type="NCBI Taxonomy" id="37360"/>
    <lineage>
        <taxon>Eukaryota</taxon>
        <taxon>Sar</taxon>
        <taxon>Rhizaria</taxon>
        <taxon>Endomyxa</taxon>
        <taxon>Phytomyxea</taxon>
        <taxon>Plasmodiophorida</taxon>
        <taxon>Plasmodiophoridae</taxon>
        <taxon>Plasmodiophora</taxon>
    </lineage>
</organism>
<comment type="subcellular location">
    <subcellularLocation>
        <location evidence="1">Mitochondrion membrane</location>
        <topology evidence="1">Multi-pass membrane protein</topology>
    </subcellularLocation>
</comment>
<feature type="transmembrane region" description="Helical" evidence="6">
    <location>
        <begin position="528"/>
        <end position="551"/>
    </location>
</feature>
<dbReference type="PANTHER" id="PTHR28234">
    <property type="entry name" value="NUCLEAR CONTROL OF ATPASE PROTEIN 2"/>
    <property type="match status" value="1"/>
</dbReference>
<dbReference type="OMA" id="NGICPPR"/>
<keyword evidence="2 6" id="KW-0812">Transmembrane</keyword>
<dbReference type="InterPro" id="IPR013946">
    <property type="entry name" value="NCA2-like"/>
</dbReference>
<dbReference type="STRING" id="37360.A0A0G4IQC4"/>
<evidence type="ECO:0000313" key="7">
    <source>
        <dbReference type="EMBL" id="CEO97410.1"/>
    </source>
</evidence>
<sequence>LAGWPLSSVALAKIGVFRRAPFRAGQVSQPVPVPRMTGMDDTEVDSTCGNESFLAPSPLYRHETLDSNVPADGSSWQDVILAELTAKAPGNAIAARLLDVIEELADALSQQSTSMTPASLCALISNAMELTQAAQQSPANDTDAKVFADALTIIAMQATRWVLRHALENHLDILVALWPDIEFWKGRLRVRKPLRDLLEQGPVRWFRSLFGFPPEPPSKPRSAVMFRGESEYPRLILRSFRTGIKPFISSVSLSGRIDIQAKVARLCDLKRKLLRRAGALHHHSFRLSRTQSSSIEEWLIPILDLYRMCIEADPPPNATTTNDALQMLVAILEALPAMRDRLEAERAELQRPGHLQRHWLGYTVGGIALLLAGRTVYMHRDWFENMYHKFAVAAKDFWVEHVSDPLHAIHKRLLRDQLPAMRRDEIEQERKTLESMLREFGMEQLDRNPQLFPPGMRREDAVAQIEKSAASGNMSLVLESYKTEVSKPLYALAAGDLLRSILIQLQKLKVDLETSLLELDLMLDQNEITLDLMAIAPAVLIAMPLFLLILIPANKRSKADTASHKVIRRSVHSIHRLLICNYDATSVNGFESIEDSGKILTHIHRISKRAQHLRNQKLMPYSSFFLLRKDIKRLISLDFTVNQKRLLIERMYVVHPFLTR</sequence>
<evidence type="ECO:0000256" key="5">
    <source>
        <dbReference type="ARBA" id="ARBA00023136"/>
    </source>
</evidence>
<evidence type="ECO:0000256" key="3">
    <source>
        <dbReference type="ARBA" id="ARBA00022989"/>
    </source>
</evidence>
<accession>A0A0G4IQC4</accession>
<dbReference type="AlphaFoldDB" id="A0A0G4IQC4"/>
<dbReference type="PANTHER" id="PTHR28234:SF1">
    <property type="entry name" value="NUCLEAR CONTROL OF ATPASE PROTEIN 2"/>
    <property type="match status" value="1"/>
</dbReference>
<feature type="non-terminal residue" evidence="7">
    <location>
        <position position="1"/>
    </location>
</feature>
<keyword evidence="5 6" id="KW-0472">Membrane</keyword>
<protein>
    <submittedName>
        <fullName evidence="7">Uncharacterized protein</fullName>
    </submittedName>
</protein>
<keyword evidence="8" id="KW-1185">Reference proteome</keyword>